<feature type="domain" description="Polysaccharide chain length determinant N-terminal" evidence="8">
    <location>
        <begin position="28"/>
        <end position="116"/>
    </location>
</feature>
<dbReference type="EMBL" id="JBBMEJ010000010">
    <property type="protein sequence ID" value="MEQ2371259.1"/>
    <property type="molecule type" value="Genomic_DNA"/>
</dbReference>
<dbReference type="Proteomes" id="UP001473063">
    <property type="component" value="Unassembled WGS sequence"/>
</dbReference>
<protein>
    <submittedName>
        <fullName evidence="9">Wzz/FepE/Etk N-terminal domain-containing protein</fullName>
    </submittedName>
</protein>
<evidence type="ECO:0000256" key="7">
    <source>
        <dbReference type="SAM" id="Phobius"/>
    </source>
</evidence>
<organism evidence="9 10">
    <name type="scientific">Blautia aquisgranensis</name>
    <dbReference type="NCBI Taxonomy" id="3133153"/>
    <lineage>
        <taxon>Bacteria</taxon>
        <taxon>Bacillati</taxon>
        <taxon>Bacillota</taxon>
        <taxon>Clostridia</taxon>
        <taxon>Lachnospirales</taxon>
        <taxon>Lachnospiraceae</taxon>
        <taxon>Blautia</taxon>
    </lineage>
</organism>
<keyword evidence="5 7" id="KW-1133">Transmembrane helix</keyword>
<keyword evidence="4 7" id="KW-0812">Transmembrane</keyword>
<feature type="transmembrane region" description="Helical" evidence="7">
    <location>
        <begin position="42"/>
        <end position="64"/>
    </location>
</feature>
<comment type="similarity">
    <text evidence="2">Belongs to the CpsC/CapA family.</text>
</comment>
<accession>A0ABV1BGE1</accession>
<evidence type="ECO:0000256" key="4">
    <source>
        <dbReference type="ARBA" id="ARBA00022692"/>
    </source>
</evidence>
<evidence type="ECO:0000313" key="9">
    <source>
        <dbReference type="EMBL" id="MEQ2371259.1"/>
    </source>
</evidence>
<dbReference type="Pfam" id="PF02706">
    <property type="entry name" value="Wzz"/>
    <property type="match status" value="1"/>
</dbReference>
<dbReference type="PANTHER" id="PTHR32309">
    <property type="entry name" value="TYROSINE-PROTEIN KINASE"/>
    <property type="match status" value="1"/>
</dbReference>
<evidence type="ECO:0000256" key="2">
    <source>
        <dbReference type="ARBA" id="ARBA00006683"/>
    </source>
</evidence>
<evidence type="ECO:0000256" key="5">
    <source>
        <dbReference type="ARBA" id="ARBA00022989"/>
    </source>
</evidence>
<dbReference type="PANTHER" id="PTHR32309:SF13">
    <property type="entry name" value="FERRIC ENTEROBACTIN TRANSPORT PROTEIN FEPE"/>
    <property type="match status" value="1"/>
</dbReference>
<evidence type="ECO:0000259" key="8">
    <source>
        <dbReference type="Pfam" id="PF02706"/>
    </source>
</evidence>
<dbReference type="InterPro" id="IPR050445">
    <property type="entry name" value="Bact_polysacc_biosynth/exp"/>
</dbReference>
<reference evidence="9 10" key="1">
    <citation type="submission" date="2024-03" db="EMBL/GenBank/DDBJ databases">
        <title>Human intestinal bacterial collection.</title>
        <authorList>
            <person name="Pauvert C."/>
            <person name="Hitch T.C.A."/>
            <person name="Clavel T."/>
        </authorList>
    </citation>
    <scope>NUCLEOTIDE SEQUENCE [LARGE SCALE GENOMIC DNA]</scope>
    <source>
        <strain evidence="9 10">CLA-JM-H16</strain>
    </source>
</reference>
<gene>
    <name evidence="9" type="ORF">WMO28_09935</name>
</gene>
<dbReference type="InterPro" id="IPR003856">
    <property type="entry name" value="LPS_length_determ_N"/>
</dbReference>
<evidence type="ECO:0000313" key="10">
    <source>
        <dbReference type="Proteomes" id="UP001473063"/>
    </source>
</evidence>
<name>A0ABV1BGE1_9FIRM</name>
<sequence>MANNLNSKLENGKISAAAVADVNDDEVEIDLREIFKALKRKILLILMVALIGGCGTGAYTQFMMTPIYSSTSSMLVLSKETTLTSLADLQLGASLTSDYTVLITSTPVLEQVIENLKLDMTAEDLKKTITINNPTDTRILEITVNNSDSALAKEIVDEVASVSSSYIGDKMEVIPPKIIEVGKIATVRTSPSVKKNAEIGFLLGFVACAAIVVILAVMDDTIKTEEDIEKYLGVSVLAKIPDRKDFVNVKNKKNKKKSHR</sequence>
<evidence type="ECO:0000256" key="6">
    <source>
        <dbReference type="ARBA" id="ARBA00023136"/>
    </source>
</evidence>
<dbReference type="RefSeq" id="WP_349056874.1">
    <property type="nucleotide sequence ID" value="NZ_JBBMEJ010000010.1"/>
</dbReference>
<keyword evidence="10" id="KW-1185">Reference proteome</keyword>
<evidence type="ECO:0000256" key="1">
    <source>
        <dbReference type="ARBA" id="ARBA00004651"/>
    </source>
</evidence>
<proteinExistence type="inferred from homology"/>
<feature type="transmembrane region" description="Helical" evidence="7">
    <location>
        <begin position="199"/>
        <end position="218"/>
    </location>
</feature>
<evidence type="ECO:0000256" key="3">
    <source>
        <dbReference type="ARBA" id="ARBA00022475"/>
    </source>
</evidence>
<keyword evidence="3" id="KW-1003">Cell membrane</keyword>
<comment type="caution">
    <text evidence="9">The sequence shown here is derived from an EMBL/GenBank/DDBJ whole genome shotgun (WGS) entry which is preliminary data.</text>
</comment>
<comment type="subcellular location">
    <subcellularLocation>
        <location evidence="1">Cell membrane</location>
        <topology evidence="1">Multi-pass membrane protein</topology>
    </subcellularLocation>
</comment>
<keyword evidence="6 7" id="KW-0472">Membrane</keyword>